<evidence type="ECO:0000256" key="1">
    <source>
        <dbReference type="SAM" id="MobiDB-lite"/>
    </source>
</evidence>
<protein>
    <submittedName>
        <fullName evidence="2">Uncharacterized protein</fullName>
    </submittedName>
</protein>
<evidence type="ECO:0000313" key="2">
    <source>
        <dbReference type="EMBL" id="RPB06044.1"/>
    </source>
</evidence>
<organism evidence="2 3">
    <name type="scientific">Choiromyces venosus 120613-1</name>
    <dbReference type="NCBI Taxonomy" id="1336337"/>
    <lineage>
        <taxon>Eukaryota</taxon>
        <taxon>Fungi</taxon>
        <taxon>Dikarya</taxon>
        <taxon>Ascomycota</taxon>
        <taxon>Pezizomycotina</taxon>
        <taxon>Pezizomycetes</taxon>
        <taxon>Pezizales</taxon>
        <taxon>Tuberaceae</taxon>
        <taxon>Choiromyces</taxon>
    </lineage>
</organism>
<dbReference type="AlphaFoldDB" id="A0A3N4K677"/>
<sequence length="322" mass="34988">MSQEDSNQLQFDDFPAGFFGDLLGDDMSGLFGDSPPANVDPQSDSIDPALLQHGTYGVPFKLSDLDSIIAGGAPQSLTPALNHTPYTGDDTFGLLNTPDHGTPAAAVCTGIPFPEQGELSYPVVFDLEEHLASLDQIQLPQYTPIEASAADHEEAPQDSSSLFGASSPEQEGDPESQIPIGLESIGLILPAEAPLRPNETFPIATVIPSPLNASHEQGLVPGNNGDPSNYTEFPENQEITAGITKSLAPTTHLEIIRQIPVLQKMKDSPEELLIVYSVYEPLQPWGEFRYTTRGHLREDIIFDEESMQRFVRGIFFFLILLA</sequence>
<reference evidence="2 3" key="1">
    <citation type="journal article" date="2018" name="Nat. Ecol. Evol.">
        <title>Pezizomycetes genomes reveal the molecular basis of ectomycorrhizal truffle lifestyle.</title>
        <authorList>
            <person name="Murat C."/>
            <person name="Payen T."/>
            <person name="Noel B."/>
            <person name="Kuo A."/>
            <person name="Morin E."/>
            <person name="Chen J."/>
            <person name="Kohler A."/>
            <person name="Krizsan K."/>
            <person name="Balestrini R."/>
            <person name="Da Silva C."/>
            <person name="Montanini B."/>
            <person name="Hainaut M."/>
            <person name="Levati E."/>
            <person name="Barry K.W."/>
            <person name="Belfiori B."/>
            <person name="Cichocki N."/>
            <person name="Clum A."/>
            <person name="Dockter R.B."/>
            <person name="Fauchery L."/>
            <person name="Guy J."/>
            <person name="Iotti M."/>
            <person name="Le Tacon F."/>
            <person name="Lindquist E.A."/>
            <person name="Lipzen A."/>
            <person name="Malagnac F."/>
            <person name="Mello A."/>
            <person name="Molinier V."/>
            <person name="Miyauchi S."/>
            <person name="Poulain J."/>
            <person name="Riccioni C."/>
            <person name="Rubini A."/>
            <person name="Sitrit Y."/>
            <person name="Splivallo R."/>
            <person name="Traeger S."/>
            <person name="Wang M."/>
            <person name="Zifcakova L."/>
            <person name="Wipf D."/>
            <person name="Zambonelli A."/>
            <person name="Paolocci F."/>
            <person name="Nowrousian M."/>
            <person name="Ottonello S."/>
            <person name="Baldrian P."/>
            <person name="Spatafora J.W."/>
            <person name="Henrissat B."/>
            <person name="Nagy L.G."/>
            <person name="Aury J.M."/>
            <person name="Wincker P."/>
            <person name="Grigoriev I.V."/>
            <person name="Bonfante P."/>
            <person name="Martin F.M."/>
        </authorList>
    </citation>
    <scope>NUCLEOTIDE SEQUENCE [LARGE SCALE GENOMIC DNA]</scope>
    <source>
        <strain evidence="2 3">120613-1</strain>
    </source>
</reference>
<feature type="compositionally biased region" description="Polar residues" evidence="1">
    <location>
        <begin position="157"/>
        <end position="169"/>
    </location>
</feature>
<evidence type="ECO:0000313" key="3">
    <source>
        <dbReference type="Proteomes" id="UP000276215"/>
    </source>
</evidence>
<dbReference type="Proteomes" id="UP000276215">
    <property type="component" value="Unassembled WGS sequence"/>
</dbReference>
<proteinExistence type="predicted"/>
<dbReference type="EMBL" id="ML120351">
    <property type="protein sequence ID" value="RPB06044.1"/>
    <property type="molecule type" value="Genomic_DNA"/>
</dbReference>
<accession>A0A3N4K677</accession>
<keyword evidence="3" id="KW-1185">Reference proteome</keyword>
<feature type="region of interest" description="Disordered" evidence="1">
    <location>
        <begin position="149"/>
        <end position="177"/>
    </location>
</feature>
<gene>
    <name evidence="2" type="ORF">L873DRAFT_18187</name>
</gene>
<name>A0A3N4K677_9PEZI</name>
<dbReference type="STRING" id="1336337.A0A3N4K677"/>